<reference evidence="2 3" key="1">
    <citation type="journal article" date="2019" name="Int. J. Syst. Evol. Microbiol.">
        <title>The Global Catalogue of Microorganisms (GCM) 10K type strain sequencing project: providing services to taxonomists for standard genome sequencing and annotation.</title>
        <authorList>
            <consortium name="The Broad Institute Genomics Platform"/>
            <consortium name="The Broad Institute Genome Sequencing Center for Infectious Disease"/>
            <person name="Wu L."/>
            <person name="Ma J."/>
        </authorList>
    </citation>
    <scope>NUCLEOTIDE SEQUENCE [LARGE SCALE GENOMIC DNA]</scope>
    <source>
        <strain evidence="2 3">JCM 6242</strain>
    </source>
</reference>
<accession>A0ABN3VZC8</accession>
<gene>
    <name evidence="2" type="ORF">GCM10010517_37980</name>
</gene>
<organism evidence="2 3">
    <name type="scientific">Streptosporangium fragile</name>
    <dbReference type="NCBI Taxonomy" id="46186"/>
    <lineage>
        <taxon>Bacteria</taxon>
        <taxon>Bacillati</taxon>
        <taxon>Actinomycetota</taxon>
        <taxon>Actinomycetes</taxon>
        <taxon>Streptosporangiales</taxon>
        <taxon>Streptosporangiaceae</taxon>
        <taxon>Streptosporangium</taxon>
    </lineage>
</organism>
<dbReference type="EMBL" id="BAAAVI010000025">
    <property type="protein sequence ID" value="GAA2876725.1"/>
    <property type="molecule type" value="Genomic_DNA"/>
</dbReference>
<dbReference type="Proteomes" id="UP001500831">
    <property type="component" value="Unassembled WGS sequence"/>
</dbReference>
<name>A0ABN3VZC8_9ACTN</name>
<evidence type="ECO:0000313" key="3">
    <source>
        <dbReference type="Proteomes" id="UP001500831"/>
    </source>
</evidence>
<feature type="compositionally biased region" description="Basic and acidic residues" evidence="1">
    <location>
        <begin position="26"/>
        <end position="42"/>
    </location>
</feature>
<proteinExistence type="predicted"/>
<comment type="caution">
    <text evidence="2">The sequence shown here is derived from an EMBL/GenBank/DDBJ whole genome shotgun (WGS) entry which is preliminary data.</text>
</comment>
<protein>
    <submittedName>
        <fullName evidence="2">Uncharacterized protein</fullName>
    </submittedName>
</protein>
<feature type="compositionally biased region" description="Basic and acidic residues" evidence="1">
    <location>
        <begin position="55"/>
        <end position="70"/>
    </location>
</feature>
<evidence type="ECO:0000256" key="1">
    <source>
        <dbReference type="SAM" id="MobiDB-lite"/>
    </source>
</evidence>
<evidence type="ECO:0000313" key="2">
    <source>
        <dbReference type="EMBL" id="GAA2876725.1"/>
    </source>
</evidence>
<feature type="region of interest" description="Disordered" evidence="1">
    <location>
        <begin position="1"/>
        <end position="70"/>
    </location>
</feature>
<keyword evidence="3" id="KW-1185">Reference proteome</keyword>
<sequence length="70" mass="7920">MDGDGSGVVPQEPVDDGDAGLGVQARHKDDRGGHGTSRREWFSNENGYQHHRTARQPERSRRWPETRRAP</sequence>